<dbReference type="InterPro" id="IPR002197">
    <property type="entry name" value="HTH_Fis"/>
</dbReference>
<evidence type="ECO:0000256" key="4">
    <source>
        <dbReference type="ARBA" id="ARBA00023163"/>
    </source>
</evidence>
<feature type="domain" description="Response regulatory" evidence="6">
    <location>
        <begin position="7"/>
        <end position="121"/>
    </location>
</feature>
<dbReference type="Pfam" id="PF02954">
    <property type="entry name" value="HTH_8"/>
    <property type="match status" value="1"/>
</dbReference>
<sequence>MFSRKKRILVVDDEVGIGKLIQRLIESEDLEVELAHSAEQARQLFYKNHFPVVLLDLDLPDACGIQLLQEFKAKRPRSLYIVMTGLSTTRTAVKAIQLGAYDFLEKPFDNISALKKLIKEALQFYLEKFEHVPVRPGWEELARRHRFIVGKSPEMQRLVATAYKAAAKDISILIQGETGSGKEVLARFVHAASNRSRKPFVAVNCGALSENLLESELFGHEKGAFTDSVSRKRGIFELADGGTLFLDEIGEASQSLQVKLLRVLENGEFMRIGGEEFIKTNVRVIAATNVDLQERVKDKTFREDLLYRLEVVNLTLPPLRTRPGDIPELVDFFLRKYAQQEGRQVLQISPICLRILQSYHWPGNVRELAKAIEQVVALCEDPVIMPRHMIGLLLHKKPDGHQPERLPENEKEESMDNLVSAPVRYLQACLAKDIDWDHLPPEQLLLANKLARTLSHHLERVLAKRKLAEEEAPGLKDLEGRFIAETLRYYSHNISLTARALGIARSTLYRKIKKYSLQKGV</sequence>
<evidence type="ECO:0000259" key="6">
    <source>
        <dbReference type="PROSITE" id="PS50110"/>
    </source>
</evidence>
<dbReference type="InterPro" id="IPR058031">
    <property type="entry name" value="AAA_lid_NorR"/>
</dbReference>
<name>A0A485LW15_9ZZZZ</name>
<dbReference type="InterPro" id="IPR025662">
    <property type="entry name" value="Sigma_54_int_dom_ATP-bd_1"/>
</dbReference>
<reference evidence="7" key="1">
    <citation type="submission" date="2019-03" db="EMBL/GenBank/DDBJ databases">
        <authorList>
            <person name="Hao L."/>
        </authorList>
    </citation>
    <scope>NUCLEOTIDE SEQUENCE</scope>
</reference>
<dbReference type="PROSITE" id="PS50045">
    <property type="entry name" value="SIGMA54_INTERACT_4"/>
    <property type="match status" value="1"/>
</dbReference>
<dbReference type="Gene3D" id="1.10.8.60">
    <property type="match status" value="1"/>
</dbReference>
<dbReference type="InterPro" id="IPR009057">
    <property type="entry name" value="Homeodomain-like_sf"/>
</dbReference>
<evidence type="ECO:0000256" key="1">
    <source>
        <dbReference type="ARBA" id="ARBA00022741"/>
    </source>
</evidence>
<dbReference type="Gene3D" id="3.40.50.2300">
    <property type="match status" value="1"/>
</dbReference>
<dbReference type="InterPro" id="IPR027417">
    <property type="entry name" value="P-loop_NTPase"/>
</dbReference>
<keyword evidence="1" id="KW-0547">Nucleotide-binding</keyword>
<keyword evidence="2" id="KW-0067">ATP-binding</keyword>
<organism evidence="7">
    <name type="scientific">anaerobic digester metagenome</name>
    <dbReference type="NCBI Taxonomy" id="1263854"/>
    <lineage>
        <taxon>unclassified sequences</taxon>
        <taxon>metagenomes</taxon>
        <taxon>ecological metagenomes</taxon>
    </lineage>
</organism>
<dbReference type="AlphaFoldDB" id="A0A485LW15"/>
<dbReference type="InterPro" id="IPR025943">
    <property type="entry name" value="Sigma_54_int_dom_ATP-bd_2"/>
</dbReference>
<dbReference type="Gene3D" id="3.40.50.300">
    <property type="entry name" value="P-loop containing nucleotide triphosphate hydrolases"/>
    <property type="match status" value="1"/>
</dbReference>
<dbReference type="GO" id="GO:0005524">
    <property type="term" value="F:ATP binding"/>
    <property type="evidence" value="ECO:0007669"/>
    <property type="project" value="UniProtKB-KW"/>
</dbReference>
<dbReference type="InterPro" id="IPR001789">
    <property type="entry name" value="Sig_transdc_resp-reg_receiver"/>
</dbReference>
<keyword evidence="3" id="KW-0805">Transcription regulation</keyword>
<dbReference type="Pfam" id="PF00158">
    <property type="entry name" value="Sigma54_activat"/>
    <property type="match status" value="1"/>
</dbReference>
<accession>A0A485LW15</accession>
<dbReference type="PROSITE" id="PS00676">
    <property type="entry name" value="SIGMA54_INTERACT_2"/>
    <property type="match status" value="1"/>
</dbReference>
<dbReference type="InterPro" id="IPR011006">
    <property type="entry name" value="CheY-like_superfamily"/>
</dbReference>
<evidence type="ECO:0000256" key="3">
    <source>
        <dbReference type="ARBA" id="ARBA00023015"/>
    </source>
</evidence>
<dbReference type="SMART" id="SM00448">
    <property type="entry name" value="REC"/>
    <property type="match status" value="1"/>
</dbReference>
<dbReference type="EMBL" id="CAADRN010000058">
    <property type="protein sequence ID" value="VFU12016.1"/>
    <property type="molecule type" value="Genomic_DNA"/>
</dbReference>
<dbReference type="Pfam" id="PF25601">
    <property type="entry name" value="AAA_lid_14"/>
    <property type="match status" value="1"/>
</dbReference>
<dbReference type="SUPFAM" id="SSF52172">
    <property type="entry name" value="CheY-like"/>
    <property type="match status" value="1"/>
</dbReference>
<dbReference type="SUPFAM" id="SSF52540">
    <property type="entry name" value="P-loop containing nucleoside triphosphate hydrolases"/>
    <property type="match status" value="1"/>
</dbReference>
<evidence type="ECO:0000313" key="7">
    <source>
        <dbReference type="EMBL" id="VFU12016.1"/>
    </source>
</evidence>
<dbReference type="FunFam" id="3.40.50.300:FF:000006">
    <property type="entry name" value="DNA-binding transcriptional regulator NtrC"/>
    <property type="match status" value="1"/>
</dbReference>
<dbReference type="InterPro" id="IPR002078">
    <property type="entry name" value="Sigma_54_int"/>
</dbReference>
<evidence type="ECO:0000256" key="2">
    <source>
        <dbReference type="ARBA" id="ARBA00022840"/>
    </source>
</evidence>
<keyword evidence="4" id="KW-0804">Transcription</keyword>
<feature type="domain" description="Sigma-54 factor interaction" evidence="5">
    <location>
        <begin position="148"/>
        <end position="377"/>
    </location>
</feature>
<dbReference type="GO" id="GO:0006355">
    <property type="term" value="P:regulation of DNA-templated transcription"/>
    <property type="evidence" value="ECO:0007669"/>
    <property type="project" value="InterPro"/>
</dbReference>
<dbReference type="PROSITE" id="PS00675">
    <property type="entry name" value="SIGMA54_INTERACT_1"/>
    <property type="match status" value="1"/>
</dbReference>
<dbReference type="SMART" id="SM00382">
    <property type="entry name" value="AAA"/>
    <property type="match status" value="1"/>
</dbReference>
<gene>
    <name evidence="7" type="primary">AtoC</name>
    <name evidence="7" type="ORF">SCFA_1500001</name>
</gene>
<dbReference type="Gene3D" id="1.10.10.60">
    <property type="entry name" value="Homeodomain-like"/>
    <property type="match status" value="1"/>
</dbReference>
<dbReference type="Pfam" id="PF00072">
    <property type="entry name" value="Response_reg"/>
    <property type="match status" value="1"/>
</dbReference>
<dbReference type="PROSITE" id="PS50110">
    <property type="entry name" value="RESPONSE_REGULATORY"/>
    <property type="match status" value="1"/>
</dbReference>
<evidence type="ECO:0000259" key="5">
    <source>
        <dbReference type="PROSITE" id="PS50045"/>
    </source>
</evidence>
<dbReference type="PRINTS" id="PR01590">
    <property type="entry name" value="HTHFIS"/>
</dbReference>
<proteinExistence type="predicted"/>
<dbReference type="GO" id="GO:0000160">
    <property type="term" value="P:phosphorelay signal transduction system"/>
    <property type="evidence" value="ECO:0007669"/>
    <property type="project" value="InterPro"/>
</dbReference>
<dbReference type="PANTHER" id="PTHR32071:SF119">
    <property type="entry name" value="SIGMA L-DEPENDENT TRANSCRIPTIONAL REGULATOR YPLP-RELATED"/>
    <property type="match status" value="1"/>
</dbReference>
<dbReference type="InterPro" id="IPR003593">
    <property type="entry name" value="AAA+_ATPase"/>
</dbReference>
<dbReference type="SUPFAM" id="SSF46689">
    <property type="entry name" value="Homeodomain-like"/>
    <property type="match status" value="1"/>
</dbReference>
<protein>
    <submittedName>
        <fullName evidence="7">Response regulator</fullName>
    </submittedName>
</protein>
<dbReference type="GO" id="GO:0043565">
    <property type="term" value="F:sequence-specific DNA binding"/>
    <property type="evidence" value="ECO:0007669"/>
    <property type="project" value="InterPro"/>
</dbReference>
<dbReference type="CDD" id="cd00009">
    <property type="entry name" value="AAA"/>
    <property type="match status" value="1"/>
</dbReference>
<dbReference type="PANTHER" id="PTHR32071">
    <property type="entry name" value="TRANSCRIPTIONAL REGULATORY PROTEIN"/>
    <property type="match status" value="1"/>
</dbReference>